<accession>A0A803N7G1</accession>
<keyword evidence="5 6" id="KW-0472">Membrane</keyword>
<reference evidence="7" key="2">
    <citation type="submission" date="2021-03" db="UniProtKB">
        <authorList>
            <consortium name="EnsemblPlants"/>
        </authorList>
    </citation>
    <scope>IDENTIFICATION</scope>
</reference>
<dbReference type="Pfam" id="PF00854">
    <property type="entry name" value="PTR2"/>
    <property type="match status" value="1"/>
</dbReference>
<keyword evidence="8" id="KW-1185">Reference proteome</keyword>
<dbReference type="SUPFAM" id="SSF103473">
    <property type="entry name" value="MFS general substrate transporter"/>
    <property type="match status" value="2"/>
</dbReference>
<keyword evidence="3 6" id="KW-0812">Transmembrane</keyword>
<evidence type="ECO:0000256" key="2">
    <source>
        <dbReference type="ARBA" id="ARBA00005982"/>
    </source>
</evidence>
<evidence type="ECO:0000256" key="1">
    <source>
        <dbReference type="ARBA" id="ARBA00004141"/>
    </source>
</evidence>
<dbReference type="PANTHER" id="PTHR11654">
    <property type="entry name" value="OLIGOPEPTIDE TRANSPORTER-RELATED"/>
    <property type="match status" value="1"/>
</dbReference>
<feature type="transmembrane region" description="Helical" evidence="6">
    <location>
        <begin position="222"/>
        <end position="242"/>
    </location>
</feature>
<feature type="transmembrane region" description="Helical" evidence="6">
    <location>
        <begin position="505"/>
        <end position="525"/>
    </location>
</feature>
<dbReference type="RefSeq" id="XP_021745492.1">
    <property type="nucleotide sequence ID" value="XM_021889800.1"/>
</dbReference>
<feature type="transmembrane region" description="Helical" evidence="6">
    <location>
        <begin position="416"/>
        <end position="437"/>
    </location>
</feature>
<dbReference type="Proteomes" id="UP000596660">
    <property type="component" value="Unplaced"/>
</dbReference>
<evidence type="ECO:0000256" key="3">
    <source>
        <dbReference type="ARBA" id="ARBA00022692"/>
    </source>
</evidence>
<evidence type="ECO:0000256" key="5">
    <source>
        <dbReference type="ARBA" id="ARBA00023136"/>
    </source>
</evidence>
<comment type="subcellular location">
    <subcellularLocation>
        <location evidence="1">Membrane</location>
        <topology evidence="1">Multi-pass membrane protein</topology>
    </subcellularLocation>
</comment>
<dbReference type="GO" id="GO:0016020">
    <property type="term" value="C:membrane"/>
    <property type="evidence" value="ECO:0007669"/>
    <property type="project" value="UniProtKB-SubCell"/>
</dbReference>
<reference evidence="7" key="1">
    <citation type="journal article" date="2017" name="Nature">
        <title>The genome of Chenopodium quinoa.</title>
        <authorList>
            <person name="Jarvis D.E."/>
            <person name="Ho Y.S."/>
            <person name="Lightfoot D.J."/>
            <person name="Schmoeckel S.M."/>
            <person name="Li B."/>
            <person name="Borm T.J.A."/>
            <person name="Ohyanagi H."/>
            <person name="Mineta K."/>
            <person name="Michell C.T."/>
            <person name="Saber N."/>
            <person name="Kharbatia N.M."/>
            <person name="Rupper R.R."/>
            <person name="Sharp A.R."/>
            <person name="Dally N."/>
            <person name="Boughton B.A."/>
            <person name="Woo Y.H."/>
            <person name="Gao G."/>
            <person name="Schijlen E.G.W.M."/>
            <person name="Guo X."/>
            <person name="Momin A.A."/>
            <person name="Negrao S."/>
            <person name="Al-Babili S."/>
            <person name="Gehring C."/>
            <person name="Roessner U."/>
            <person name="Jung C."/>
            <person name="Murphy K."/>
            <person name="Arold S.T."/>
            <person name="Gojobori T."/>
            <person name="van der Linden C.G."/>
            <person name="van Loo E.N."/>
            <person name="Jellen E.N."/>
            <person name="Maughan P.J."/>
            <person name="Tester M."/>
        </authorList>
    </citation>
    <scope>NUCLEOTIDE SEQUENCE [LARGE SCALE GENOMIC DNA]</scope>
    <source>
        <strain evidence="7">cv. PI 614886</strain>
    </source>
</reference>
<dbReference type="Gramene" id="AUR62041715-RA">
    <property type="protein sequence ID" value="AUR62041715-RA:cds"/>
    <property type="gene ID" value="AUR62041715"/>
</dbReference>
<name>A0A803N7G1_CHEQI</name>
<dbReference type="InterPro" id="IPR000109">
    <property type="entry name" value="POT_fam"/>
</dbReference>
<dbReference type="AlphaFoldDB" id="A0A803N7G1"/>
<dbReference type="OMA" id="HISAMWL"/>
<dbReference type="GO" id="GO:0022857">
    <property type="term" value="F:transmembrane transporter activity"/>
    <property type="evidence" value="ECO:0007669"/>
    <property type="project" value="InterPro"/>
</dbReference>
<evidence type="ECO:0000256" key="4">
    <source>
        <dbReference type="ARBA" id="ARBA00022989"/>
    </source>
</evidence>
<protein>
    <recommendedName>
        <fullName evidence="9">Protein NRT1/ PTR FAMILY 1.2-like</fullName>
    </recommendedName>
</protein>
<organism evidence="7 8">
    <name type="scientific">Chenopodium quinoa</name>
    <name type="common">Quinoa</name>
    <dbReference type="NCBI Taxonomy" id="63459"/>
    <lineage>
        <taxon>Eukaryota</taxon>
        <taxon>Viridiplantae</taxon>
        <taxon>Streptophyta</taxon>
        <taxon>Embryophyta</taxon>
        <taxon>Tracheophyta</taxon>
        <taxon>Spermatophyta</taxon>
        <taxon>Magnoliopsida</taxon>
        <taxon>eudicotyledons</taxon>
        <taxon>Gunneridae</taxon>
        <taxon>Pentapetalae</taxon>
        <taxon>Caryophyllales</taxon>
        <taxon>Chenopodiaceae</taxon>
        <taxon>Chenopodioideae</taxon>
        <taxon>Atripliceae</taxon>
        <taxon>Chenopodium</taxon>
    </lineage>
</organism>
<dbReference type="EnsemblPlants" id="AUR62041715-RA">
    <property type="protein sequence ID" value="AUR62041715-RA:cds"/>
    <property type="gene ID" value="AUR62041715"/>
</dbReference>
<dbReference type="GeneID" id="110711422"/>
<feature type="transmembrane region" description="Helical" evidence="6">
    <location>
        <begin position="67"/>
        <end position="86"/>
    </location>
</feature>
<evidence type="ECO:0000256" key="6">
    <source>
        <dbReference type="SAM" id="Phobius"/>
    </source>
</evidence>
<sequence>METCEDNKGMNEPLLNTPSKLQGGLRTLPFILANEGFERAAFYGLEPNMIVYLMGNYGLEMATGSNILFLWAAATNFTPILGAFLADSYVGRFPMIAFGSIFSLLGTMLLWSTTMIPGATPYKFESVANTNPSPTPFQLILLFSSFGLMSIGTGGIRSSTLAFGADQIARNGVDENAKPNCVGLLESFFNWYYFSVSISVLFGLTCVVYIQDHAGWQAGFGVPTLLMLLSVVSFFLASSFYVKVKPPKASLLTGFAQVIVASWRNRHYEFPSELNVDKVYHVVKGSTLEFPSEKLRSLNKACIVMDPRQDLTPDEMVVDPWRLCTIDQVEDFKSIINLIPLWSTGIMMGVHANTTSFRVLQAFSMDRHILTPTFEIPPGSFGTFGLITLMFWLILYERVIIPMASKVMGKPVRLHVMTRMGIGLLLSFACLLVSGIVESIRRDMATKGEILEDKTSSTVPMSALWLVPQVCLFCLAEAFSAIAQIELFYSEFPKSMSSIASNLQGLGMGIASLFASLIITVVDCVTKKFGKESWVSSDINKGHYDYYYWILAGLSLLNYIYFLFCSKAYEQGKRDLQDTKGISDA</sequence>
<dbReference type="OrthoDB" id="8904098at2759"/>
<evidence type="ECO:0000313" key="8">
    <source>
        <dbReference type="Proteomes" id="UP000596660"/>
    </source>
</evidence>
<feature type="transmembrane region" description="Helical" evidence="6">
    <location>
        <begin position="93"/>
        <end position="116"/>
    </location>
</feature>
<evidence type="ECO:0008006" key="9">
    <source>
        <dbReference type="Google" id="ProtNLM"/>
    </source>
</evidence>
<feature type="transmembrane region" description="Helical" evidence="6">
    <location>
        <begin position="136"/>
        <end position="156"/>
    </location>
</feature>
<dbReference type="CDD" id="cd17416">
    <property type="entry name" value="MFS_NPF1_2"/>
    <property type="match status" value="1"/>
</dbReference>
<gene>
    <name evidence="7" type="primary">LOC110711422</name>
</gene>
<feature type="transmembrane region" description="Helical" evidence="6">
    <location>
        <begin position="546"/>
        <end position="564"/>
    </location>
</feature>
<proteinExistence type="inferred from homology"/>
<dbReference type="KEGG" id="cqi:110711422"/>
<feature type="transmembrane region" description="Helical" evidence="6">
    <location>
        <begin position="376"/>
        <end position="396"/>
    </location>
</feature>
<dbReference type="Gene3D" id="1.20.1250.20">
    <property type="entry name" value="MFS general substrate transporter like domains"/>
    <property type="match status" value="1"/>
</dbReference>
<dbReference type="InterPro" id="IPR036259">
    <property type="entry name" value="MFS_trans_sf"/>
</dbReference>
<evidence type="ECO:0000313" key="7">
    <source>
        <dbReference type="EnsemblPlants" id="AUR62041715-RA:cds"/>
    </source>
</evidence>
<comment type="similarity">
    <text evidence="2">Belongs to the major facilitator superfamily. Proton-dependent oligopeptide transporter (POT/PTR) (TC 2.A.17) family.</text>
</comment>
<feature type="transmembrane region" description="Helical" evidence="6">
    <location>
        <begin position="191"/>
        <end position="210"/>
    </location>
</feature>
<keyword evidence="4 6" id="KW-1133">Transmembrane helix</keyword>